<evidence type="ECO:0000313" key="3">
    <source>
        <dbReference type="Proteomes" id="UP000030671"/>
    </source>
</evidence>
<protein>
    <submittedName>
        <fullName evidence="2">Uncharacterized protein</fullName>
    </submittedName>
</protein>
<sequence>MAIIDPQDLERLWALLTELAEQTNSHRHYTANLHAQANNVKNQAIHSQTGFVLRRFNLDKSQEEYDAELERMNTVMAADNQALLHDNKQLNALIKEYETTLENVMNQFRNRAHEVQEQELSLVREYETRLIARETEEHAQRLAASSAYSESLTRMSRMLRKQLRALGGEDVTEVPAGAQDAYRPEEWNALAAADWALERESELARLEKENALLRRLMGDESLNDDGPANERPVPLTVEEVRQRLVFPTRDKSVKLGGAKGTVGPFATYKRMRALAS</sequence>
<dbReference type="HOGENOM" id="CLU_052711_1_0_1"/>
<organism evidence="2 3">
    <name type="scientific">Heterobasidion irregulare (strain TC 32-1)</name>
    <dbReference type="NCBI Taxonomy" id="747525"/>
    <lineage>
        <taxon>Eukaryota</taxon>
        <taxon>Fungi</taxon>
        <taxon>Dikarya</taxon>
        <taxon>Basidiomycota</taxon>
        <taxon>Agaricomycotina</taxon>
        <taxon>Agaricomycetes</taxon>
        <taxon>Russulales</taxon>
        <taxon>Bondarzewiaceae</taxon>
        <taxon>Heterobasidion</taxon>
        <taxon>Heterobasidion annosum species complex</taxon>
    </lineage>
</organism>
<feature type="coiled-coil region" evidence="1">
    <location>
        <begin position="80"/>
        <end position="107"/>
    </location>
</feature>
<dbReference type="eggNOG" id="ENOG502S1AV">
    <property type="taxonomic scope" value="Eukaryota"/>
</dbReference>
<dbReference type="PANTHER" id="PTHR39472">
    <property type="entry name" value="EXPRESSED PROTEIN"/>
    <property type="match status" value="1"/>
</dbReference>
<gene>
    <name evidence="2" type="ORF">HETIRDRAFT_444926</name>
</gene>
<proteinExistence type="predicted"/>
<dbReference type="OrthoDB" id="21214at2759"/>
<dbReference type="EMBL" id="KI925458">
    <property type="protein sequence ID" value="ETW81787.1"/>
    <property type="molecule type" value="Genomic_DNA"/>
</dbReference>
<dbReference type="RefSeq" id="XP_009546391.1">
    <property type="nucleotide sequence ID" value="XM_009548096.1"/>
</dbReference>
<name>W4K7K2_HETIT</name>
<dbReference type="GeneID" id="20675603"/>
<dbReference type="KEGG" id="hir:HETIRDRAFT_444926"/>
<accession>W4K7K2</accession>
<reference evidence="2 3" key="1">
    <citation type="journal article" date="2012" name="New Phytol.">
        <title>Insight into trade-off between wood decay and parasitism from the genome of a fungal forest pathogen.</title>
        <authorList>
            <person name="Olson A."/>
            <person name="Aerts A."/>
            <person name="Asiegbu F."/>
            <person name="Belbahri L."/>
            <person name="Bouzid O."/>
            <person name="Broberg A."/>
            <person name="Canback B."/>
            <person name="Coutinho P.M."/>
            <person name="Cullen D."/>
            <person name="Dalman K."/>
            <person name="Deflorio G."/>
            <person name="van Diepen L.T."/>
            <person name="Dunand C."/>
            <person name="Duplessis S."/>
            <person name="Durling M."/>
            <person name="Gonthier P."/>
            <person name="Grimwood J."/>
            <person name="Fossdal C.G."/>
            <person name="Hansson D."/>
            <person name="Henrissat B."/>
            <person name="Hietala A."/>
            <person name="Himmelstrand K."/>
            <person name="Hoffmeister D."/>
            <person name="Hogberg N."/>
            <person name="James T.Y."/>
            <person name="Karlsson M."/>
            <person name="Kohler A."/>
            <person name="Kues U."/>
            <person name="Lee Y.H."/>
            <person name="Lin Y.C."/>
            <person name="Lind M."/>
            <person name="Lindquist E."/>
            <person name="Lombard V."/>
            <person name="Lucas S."/>
            <person name="Lunden K."/>
            <person name="Morin E."/>
            <person name="Murat C."/>
            <person name="Park J."/>
            <person name="Raffaello T."/>
            <person name="Rouze P."/>
            <person name="Salamov A."/>
            <person name="Schmutz J."/>
            <person name="Solheim H."/>
            <person name="Stahlberg J."/>
            <person name="Velez H."/>
            <person name="de Vries R.P."/>
            <person name="Wiebenga A."/>
            <person name="Woodward S."/>
            <person name="Yakovlev I."/>
            <person name="Garbelotto M."/>
            <person name="Martin F."/>
            <person name="Grigoriev I.V."/>
            <person name="Stenlid J."/>
        </authorList>
    </citation>
    <scope>NUCLEOTIDE SEQUENCE [LARGE SCALE GENOMIC DNA]</scope>
    <source>
        <strain evidence="2 3">TC 32-1</strain>
    </source>
</reference>
<dbReference type="InParanoid" id="W4K7K2"/>
<dbReference type="Proteomes" id="UP000030671">
    <property type="component" value="Unassembled WGS sequence"/>
</dbReference>
<evidence type="ECO:0000313" key="2">
    <source>
        <dbReference type="EMBL" id="ETW81787.1"/>
    </source>
</evidence>
<dbReference type="PANTHER" id="PTHR39472:SF1">
    <property type="entry name" value="EXPRESSED PROTEIN"/>
    <property type="match status" value="1"/>
</dbReference>
<keyword evidence="1" id="KW-0175">Coiled coil</keyword>
<keyword evidence="3" id="KW-1185">Reference proteome</keyword>
<dbReference type="AlphaFoldDB" id="W4K7K2"/>
<evidence type="ECO:0000256" key="1">
    <source>
        <dbReference type="SAM" id="Coils"/>
    </source>
</evidence>